<dbReference type="SUPFAM" id="SSF101790">
    <property type="entry name" value="Aminomethyltransferase beta-barrel domain"/>
    <property type="match status" value="1"/>
</dbReference>
<dbReference type="InterPro" id="IPR027266">
    <property type="entry name" value="TrmE/GcvT-like"/>
</dbReference>
<feature type="domain" description="FAD dependent oxidoreductase" evidence="2">
    <location>
        <begin position="5"/>
        <end position="367"/>
    </location>
</feature>
<dbReference type="SUPFAM" id="SSF51905">
    <property type="entry name" value="FAD/NAD(P)-binding domain"/>
    <property type="match status" value="1"/>
</dbReference>
<dbReference type="Gene3D" id="3.30.70.1400">
    <property type="entry name" value="Aminomethyltransferase beta-barrel domains"/>
    <property type="match status" value="1"/>
</dbReference>
<dbReference type="InterPro" id="IPR006076">
    <property type="entry name" value="FAD-dep_OxRdtase"/>
</dbReference>
<keyword evidence="7" id="KW-1185">Reference proteome</keyword>
<dbReference type="InterPro" id="IPR032503">
    <property type="entry name" value="FAO_M"/>
</dbReference>
<dbReference type="InterPro" id="IPR029043">
    <property type="entry name" value="GcvT/YgfZ_C"/>
</dbReference>
<dbReference type="Gene3D" id="2.40.30.110">
    <property type="entry name" value="Aminomethyltransferase beta-barrel domains"/>
    <property type="match status" value="1"/>
</dbReference>
<dbReference type="InterPro" id="IPR036188">
    <property type="entry name" value="FAD/NAD-bd_sf"/>
</dbReference>
<dbReference type="PANTHER" id="PTHR43757:SF2">
    <property type="entry name" value="AMINOMETHYLTRANSFERASE, MITOCHONDRIAL"/>
    <property type="match status" value="1"/>
</dbReference>
<feature type="domain" description="GCVT N-terminal" evidence="3">
    <location>
        <begin position="428"/>
        <end position="707"/>
    </location>
</feature>
<evidence type="ECO:0000259" key="2">
    <source>
        <dbReference type="Pfam" id="PF01266"/>
    </source>
</evidence>
<dbReference type="AlphaFoldDB" id="A0A0B5ET02"/>
<evidence type="ECO:0000259" key="5">
    <source>
        <dbReference type="Pfam" id="PF16350"/>
    </source>
</evidence>
<feature type="domain" description="FAD dependent oxidoreductase central" evidence="5">
    <location>
        <begin position="374"/>
        <end position="426"/>
    </location>
</feature>
<dbReference type="PANTHER" id="PTHR43757">
    <property type="entry name" value="AMINOMETHYLTRANSFERASE"/>
    <property type="match status" value="1"/>
</dbReference>
<dbReference type="Gene3D" id="3.30.1360.120">
    <property type="entry name" value="Probable tRNA modification gtpase trme, domain 1"/>
    <property type="match status" value="1"/>
</dbReference>
<dbReference type="Pfam" id="PF01571">
    <property type="entry name" value="GCV_T"/>
    <property type="match status" value="1"/>
</dbReference>
<dbReference type="Gene3D" id="3.30.9.10">
    <property type="entry name" value="D-Amino Acid Oxidase, subunit A, domain 2"/>
    <property type="match status" value="1"/>
</dbReference>
<reference evidence="6 7" key="1">
    <citation type="submission" date="2015-01" db="EMBL/GenBank/DDBJ databases">
        <title>Enhanced salinomycin production by adjusting the supply of polyketide extender units in Streptomyce albus DSM 41398.</title>
        <authorList>
            <person name="Lu C."/>
        </authorList>
    </citation>
    <scope>NUCLEOTIDE SEQUENCE [LARGE SCALE GENOMIC DNA]</scope>
    <source>
        <strain evidence="7">ATCC 21838 / DSM 41398 / FERM P-419 / JCM 4703 / NBRC 107858</strain>
    </source>
</reference>
<evidence type="ECO:0000259" key="4">
    <source>
        <dbReference type="Pfam" id="PF08669"/>
    </source>
</evidence>
<dbReference type="SUPFAM" id="SSF54373">
    <property type="entry name" value="FAD-linked reductases, C-terminal domain"/>
    <property type="match status" value="1"/>
</dbReference>
<dbReference type="InterPro" id="IPR006222">
    <property type="entry name" value="GCVT_N"/>
</dbReference>
<evidence type="ECO:0000313" key="6">
    <source>
        <dbReference type="EMBL" id="AJE81856.1"/>
    </source>
</evidence>
<name>A0A0B5ET02_STRA4</name>
<evidence type="ECO:0000256" key="1">
    <source>
        <dbReference type="ARBA" id="ARBA00008609"/>
    </source>
</evidence>
<dbReference type="InterPro" id="IPR013977">
    <property type="entry name" value="GcvT_C"/>
</dbReference>
<dbReference type="KEGG" id="sals:SLNWT_1480"/>
<sequence length="812" mass="88995">MAGPRVVIIGAGVVGAALADELSHRGWTEITVVDQGPLPATGGSSSHAPGLVFQANPSKTMTEMARCTVEKFLALEVDGESCFQQVGGLELATTAERLAELHRRQGWLTSWGVESRVVGPEECLRLHPLVDRERVLGGLHVPTDGLARALPAVAAQIRRAEERGVRFLARHEVLDIRSEEGRVTAVVTDRGEFPAEIVVCCAGIWGPKIARMAGTELPLTPLAHQLARTGPIPALAGQEREAVRPILRHQEADLYYRDRWDRLDIGYYGHRPMPVTVDQIASVDEAEEMPSVQPFTEADFAEAWTETRSLLPATREAKLEEGLNGLFSFTTDGLPLLGESARTKGFWVAEAVWVTHSAGVGLAMAEWLVDGYCSSFDLHACDLNRFEPHQLSPDYVRARSCQNFVEVYDIVHPLQPPATLRPLRLSPFHTRQRELGAHFLEAFGWERPQWYGANEALLADRRIPAPGDWAARHWSPIVGAEALATRESVALYDMTALKRLEITGPGAGAFLEYLTTAHVDKSVGSVTYALLLDEDGGIRSDITVARLGREHFQAGVNGSLDLDWLTRHLPGDGSVQVRDITAGTCCIGLWGPKAREVLQPLTEADFSATGLRYFRAKRAHIGTVPVTAMRLSYVGELGWELYTEADLGLKLWDTLWEAARPYGGIAAGRGAFNSLRLEKGYRAFGTDMTNEHDPYEAGLGFAVKKDKGDFLGRAALQARSGEIRRRLTCLTAADPQDTVLGNEPVYDGAEPVGYVTSAAYGYTLGKAIAYAWLPARLATPGQRLDIGYFDRRVPVVVTEEPLFDPSMTRLRG</sequence>
<dbReference type="Proteomes" id="UP000031523">
    <property type="component" value="Chromosome"/>
</dbReference>
<evidence type="ECO:0000259" key="3">
    <source>
        <dbReference type="Pfam" id="PF01571"/>
    </source>
</evidence>
<comment type="similarity">
    <text evidence="1">Belongs to the GcvT family.</text>
</comment>
<dbReference type="InterPro" id="IPR028896">
    <property type="entry name" value="GcvT/YgfZ/DmdA"/>
</dbReference>
<dbReference type="EMBL" id="CP010519">
    <property type="protein sequence ID" value="AJE81856.1"/>
    <property type="molecule type" value="Genomic_DNA"/>
</dbReference>
<dbReference type="SUPFAM" id="SSF103025">
    <property type="entry name" value="Folate-binding domain"/>
    <property type="match status" value="1"/>
</dbReference>
<dbReference type="Pfam" id="PF08669">
    <property type="entry name" value="GCV_T_C"/>
    <property type="match status" value="1"/>
</dbReference>
<protein>
    <submittedName>
        <fullName evidence="6">Putative dehydrogenase</fullName>
    </submittedName>
</protein>
<organism evidence="6 7">
    <name type="scientific">Streptomyces albus (strain ATCC 21838 / DSM 41398 / FERM P-419 / JCM 4703 / NBRC 107858)</name>
    <dbReference type="NCBI Taxonomy" id="1081613"/>
    <lineage>
        <taxon>Bacteria</taxon>
        <taxon>Bacillati</taxon>
        <taxon>Actinomycetota</taxon>
        <taxon>Actinomycetes</taxon>
        <taxon>Kitasatosporales</taxon>
        <taxon>Streptomycetaceae</taxon>
        <taxon>Streptomyces</taxon>
    </lineage>
</organism>
<proteinExistence type="inferred from homology"/>
<dbReference type="Pfam" id="PF16350">
    <property type="entry name" value="FAO_M"/>
    <property type="match status" value="1"/>
</dbReference>
<accession>A0A0B5ET02</accession>
<dbReference type="Pfam" id="PF01266">
    <property type="entry name" value="DAO"/>
    <property type="match status" value="1"/>
</dbReference>
<gene>
    <name evidence="6" type="ORF">SLNWT_1480</name>
</gene>
<feature type="domain" description="Aminomethyltransferase C-terminal" evidence="4">
    <location>
        <begin position="725"/>
        <end position="804"/>
    </location>
</feature>
<dbReference type="Gene3D" id="3.50.50.60">
    <property type="entry name" value="FAD/NAD(P)-binding domain"/>
    <property type="match status" value="1"/>
</dbReference>
<evidence type="ECO:0000313" key="7">
    <source>
        <dbReference type="Proteomes" id="UP000031523"/>
    </source>
</evidence>